<dbReference type="CDD" id="cd06193">
    <property type="entry name" value="siderophore_interacting"/>
    <property type="match status" value="1"/>
</dbReference>
<dbReference type="Pfam" id="PF04954">
    <property type="entry name" value="SIP"/>
    <property type="match status" value="1"/>
</dbReference>
<dbReference type="InterPro" id="IPR013113">
    <property type="entry name" value="SIP_FAD-bd"/>
</dbReference>
<organism evidence="2 3">
    <name type="scientific">Subtercola vilae</name>
    <dbReference type="NCBI Taxonomy" id="2056433"/>
    <lineage>
        <taxon>Bacteria</taxon>
        <taxon>Bacillati</taxon>
        <taxon>Actinomycetota</taxon>
        <taxon>Actinomycetes</taxon>
        <taxon>Micrococcales</taxon>
        <taxon>Microbacteriaceae</taxon>
        <taxon>Subtercola</taxon>
    </lineage>
</organism>
<dbReference type="GO" id="GO:0016491">
    <property type="term" value="F:oxidoreductase activity"/>
    <property type="evidence" value="ECO:0007669"/>
    <property type="project" value="InterPro"/>
</dbReference>
<dbReference type="InterPro" id="IPR039261">
    <property type="entry name" value="FNR_nucleotide-bd"/>
</dbReference>
<dbReference type="OrthoDB" id="3291337at2"/>
<accession>A0A4T2C284</accession>
<name>A0A4T2C284_9MICO</name>
<feature type="domain" description="FAD-binding FR-type" evidence="1">
    <location>
        <begin position="1"/>
        <end position="126"/>
    </location>
</feature>
<gene>
    <name evidence="2" type="ORF">D4765_06565</name>
</gene>
<evidence type="ECO:0000259" key="1">
    <source>
        <dbReference type="PROSITE" id="PS51384"/>
    </source>
</evidence>
<dbReference type="PROSITE" id="PS51384">
    <property type="entry name" value="FAD_FR"/>
    <property type="match status" value="1"/>
</dbReference>
<keyword evidence="3" id="KW-1185">Reference proteome</keyword>
<dbReference type="InterPro" id="IPR017927">
    <property type="entry name" value="FAD-bd_FR_type"/>
</dbReference>
<dbReference type="InterPro" id="IPR039374">
    <property type="entry name" value="SIP_fam"/>
</dbReference>
<dbReference type="SUPFAM" id="SSF63380">
    <property type="entry name" value="Riboflavin synthase domain-like"/>
    <property type="match status" value="1"/>
</dbReference>
<proteinExistence type="predicted"/>
<dbReference type="InterPro" id="IPR017938">
    <property type="entry name" value="Riboflavin_synthase-like_b-brl"/>
</dbReference>
<dbReference type="Pfam" id="PF08021">
    <property type="entry name" value="FAD_binding_9"/>
    <property type="match status" value="1"/>
</dbReference>
<dbReference type="Proteomes" id="UP000306192">
    <property type="component" value="Unassembled WGS sequence"/>
</dbReference>
<dbReference type="Gene3D" id="3.40.50.80">
    <property type="entry name" value="Nucleotide-binding domain of ferredoxin-NADP reductase (FNR) module"/>
    <property type="match status" value="1"/>
</dbReference>
<dbReference type="EMBL" id="QYRT01000009">
    <property type="protein sequence ID" value="TIH38335.1"/>
    <property type="molecule type" value="Genomic_DNA"/>
</dbReference>
<evidence type="ECO:0000313" key="3">
    <source>
        <dbReference type="Proteomes" id="UP000306192"/>
    </source>
</evidence>
<evidence type="ECO:0000313" key="2">
    <source>
        <dbReference type="EMBL" id="TIH38335.1"/>
    </source>
</evidence>
<dbReference type="PANTHER" id="PTHR30157:SF0">
    <property type="entry name" value="NADPH-DEPENDENT FERRIC-CHELATE REDUCTASE"/>
    <property type="match status" value="1"/>
</dbReference>
<dbReference type="InterPro" id="IPR007037">
    <property type="entry name" value="SIP_rossman_dom"/>
</dbReference>
<dbReference type="AlphaFoldDB" id="A0A4T2C284"/>
<protein>
    <submittedName>
        <fullName evidence="2">Siderophore-interacting protein</fullName>
    </submittedName>
</protein>
<reference evidence="2 3" key="1">
    <citation type="journal article" date="2019" name="Microorganisms">
        <title>Systematic Affiliation and Genome Analysis of Subtercola vilae DB165(T) with Particular Emphasis on Cold Adaptation of an Isolate from a High-Altitude Cold Volcano Lake.</title>
        <authorList>
            <person name="Villalobos A.S."/>
            <person name="Wiese J."/>
            <person name="Imhoff J.F."/>
            <person name="Dorador C."/>
            <person name="Keller A."/>
            <person name="Hentschel U."/>
        </authorList>
    </citation>
    <scope>NUCLEOTIDE SEQUENCE [LARGE SCALE GENOMIC DNA]</scope>
    <source>
        <strain evidence="2 3">DB165</strain>
    </source>
</reference>
<dbReference type="Gene3D" id="2.40.30.10">
    <property type="entry name" value="Translation factors"/>
    <property type="match status" value="1"/>
</dbReference>
<sequence length="299" mass="31920">MFEVELLRIRPLSPTLSRFTFTGPDLDQFADNGYDQRIKLVFPLPGIGLESVPTGDDWYSEWRSLPVGRQNPIRTYTVRQVRADEREIDVDIVLHGDAGPASAWASRAQPGDPLVILGPNRGFDGVCGGVDFVPPAHTETILLVGDETALPAIASILERLAPDARGLALVEVPHLGDAAALVAHVGVEVRVVARGAGDPGSALLPAVRAATGMLLGPGGRGGVGDLEKLDDVDVDSVLLWEVPVSDAGVPLCESTELYAWVAGEAGVVKEVRRHLVRECGLDRASVAFMGYWRLGRADI</sequence>
<dbReference type="PANTHER" id="PTHR30157">
    <property type="entry name" value="FERRIC REDUCTASE, NADPH-DEPENDENT"/>
    <property type="match status" value="1"/>
</dbReference>
<comment type="caution">
    <text evidence="2">The sequence shown here is derived from an EMBL/GenBank/DDBJ whole genome shotgun (WGS) entry which is preliminary data.</text>
</comment>